<evidence type="ECO:0000313" key="1">
    <source>
        <dbReference type="EMBL" id="XCO72770.1"/>
    </source>
</evidence>
<protein>
    <submittedName>
        <fullName evidence="1">Uncharacterized protein</fullName>
    </submittedName>
</protein>
<sequence length="111" mass="12706">MKSYLSEGEKLSQICIDYTTLVSSSQNSDTQLFEHCNLQVICIVDNVIPSLDNDLLRSYLIKIKFPKSQALSFMLIINIQLKILIKNDNKEFKKSQNSVELTISYREKGSV</sequence>
<accession>A0AAU8MJW1</accession>
<proteinExistence type="predicted"/>
<organism evidence="1">
    <name type="scientific">Wolbachia endosymbiont of Ephestia elutella</name>
    <dbReference type="NCBI Taxonomy" id="3231696"/>
    <lineage>
        <taxon>Bacteria</taxon>
        <taxon>Pseudomonadati</taxon>
        <taxon>Pseudomonadota</taxon>
        <taxon>Alphaproteobacteria</taxon>
        <taxon>Rickettsiales</taxon>
        <taxon>Anaplasmataceae</taxon>
        <taxon>Wolbachieae</taxon>
        <taxon>Wolbachia</taxon>
    </lineage>
</organism>
<dbReference type="AlphaFoldDB" id="A0AAU8MJW1"/>
<dbReference type="EMBL" id="CP159923">
    <property type="protein sequence ID" value="XCO72770.1"/>
    <property type="molecule type" value="Genomic_DNA"/>
</dbReference>
<gene>
    <name evidence="1" type="ORF">ABS251_01350</name>
</gene>
<name>A0AAU8MJW1_9RICK</name>
<reference evidence="1" key="1">
    <citation type="submission" date="2024-06" db="EMBL/GenBank/DDBJ databases">
        <authorList>
            <person name="Al-Khalidi N."/>
            <person name="Al-Zurfi S.M."/>
            <person name="Lahuf A."/>
        </authorList>
    </citation>
    <scope>NUCLEOTIDE SEQUENCE</scope>
    <source>
        <strain evidence="1">Karbala-1</strain>
    </source>
</reference>